<dbReference type="RefSeq" id="WP_249278488.1">
    <property type="nucleotide sequence ID" value="NZ_NEVT01000003.1"/>
</dbReference>
<protein>
    <submittedName>
        <fullName evidence="2">General secretion pathway protein</fullName>
    </submittedName>
</protein>
<dbReference type="AlphaFoldDB" id="A0A261W233"/>
<keyword evidence="1" id="KW-0472">Membrane</keyword>
<reference evidence="3" key="1">
    <citation type="submission" date="2017-05" db="EMBL/GenBank/DDBJ databases">
        <title>Complete and WGS of Bordetella genogroups.</title>
        <authorList>
            <person name="Spilker T."/>
            <person name="Lipuma J."/>
        </authorList>
    </citation>
    <scope>NUCLEOTIDE SEQUENCE [LARGE SCALE GENOMIC DNA]</scope>
    <source>
        <strain evidence="3">AU8256</strain>
    </source>
</reference>
<keyword evidence="1" id="KW-0812">Transmembrane</keyword>
<evidence type="ECO:0000313" key="2">
    <source>
        <dbReference type="EMBL" id="OZI79802.1"/>
    </source>
</evidence>
<organism evidence="2 3">
    <name type="scientific">Bordetella genomosp. 2</name>
    <dbReference type="NCBI Taxonomy" id="1983456"/>
    <lineage>
        <taxon>Bacteria</taxon>
        <taxon>Pseudomonadati</taxon>
        <taxon>Pseudomonadota</taxon>
        <taxon>Betaproteobacteria</taxon>
        <taxon>Burkholderiales</taxon>
        <taxon>Alcaligenaceae</taxon>
        <taxon>Bordetella</taxon>
    </lineage>
</organism>
<keyword evidence="3" id="KW-1185">Reference proteome</keyword>
<sequence>MPEGLAMLPAVLRQGADRLALARDALLFRRQRAAYYDYLADLLDSLQGHKTLRGMFDDDARRYGQRTVRGRLARHWSRAYQESGGDLAAAWRGAMPEDELQLIATAQRAGGEALAAALRDLARAVRLVGQARGTLVAACAAGVLALAVALGLLCAVPYFTVPRLQHVFQGLPSDYHGTLTRGLYALAEAVRRWLAFWVVLLAGGAGLFAWALPGWCGPWRSRLDRRFPWRLYRDFHAIRFLAMLAVLVRQRGNVDTRLRQALAAQAWHARAWLAWHIDEMLARVDRGLVGAETFDTGLFDRETAWFMADMIAARGVEAGIAQARLHVESRTLAGVRRRALALRWALLLGSVGTVLALALWHYAVIDELRRALMNFYASR</sequence>
<name>A0A261W233_9BORD</name>
<feature type="transmembrane region" description="Helical" evidence="1">
    <location>
        <begin position="194"/>
        <end position="216"/>
    </location>
</feature>
<evidence type="ECO:0000313" key="3">
    <source>
        <dbReference type="Proteomes" id="UP000215633"/>
    </source>
</evidence>
<proteinExistence type="predicted"/>
<accession>A0A261W233</accession>
<feature type="transmembrane region" description="Helical" evidence="1">
    <location>
        <begin position="135"/>
        <end position="159"/>
    </location>
</feature>
<gene>
    <name evidence="2" type="ORF">CAL24_07750</name>
</gene>
<keyword evidence="1" id="KW-1133">Transmembrane helix</keyword>
<comment type="caution">
    <text evidence="2">The sequence shown here is derived from an EMBL/GenBank/DDBJ whole genome shotgun (WGS) entry which is preliminary data.</text>
</comment>
<evidence type="ECO:0000256" key="1">
    <source>
        <dbReference type="SAM" id="Phobius"/>
    </source>
</evidence>
<dbReference type="Proteomes" id="UP000215633">
    <property type="component" value="Unassembled WGS sequence"/>
</dbReference>
<dbReference type="EMBL" id="NEVT01000003">
    <property type="protein sequence ID" value="OZI79802.1"/>
    <property type="molecule type" value="Genomic_DNA"/>
</dbReference>
<feature type="transmembrane region" description="Helical" evidence="1">
    <location>
        <begin position="340"/>
        <end position="363"/>
    </location>
</feature>